<comment type="caution">
    <text evidence="3">The sequence shown here is derived from an EMBL/GenBank/DDBJ whole genome shotgun (WGS) entry which is preliminary data.</text>
</comment>
<dbReference type="GO" id="GO:0003676">
    <property type="term" value="F:nucleic acid binding"/>
    <property type="evidence" value="ECO:0007669"/>
    <property type="project" value="InterPro"/>
</dbReference>
<organism evidence="3 4">
    <name type="scientific">Entomortierella chlamydospora</name>
    <dbReference type="NCBI Taxonomy" id="101097"/>
    <lineage>
        <taxon>Eukaryota</taxon>
        <taxon>Fungi</taxon>
        <taxon>Fungi incertae sedis</taxon>
        <taxon>Mucoromycota</taxon>
        <taxon>Mortierellomycotina</taxon>
        <taxon>Mortierellomycetes</taxon>
        <taxon>Mortierellales</taxon>
        <taxon>Mortierellaceae</taxon>
        <taxon>Entomortierella</taxon>
    </lineage>
</organism>
<feature type="region of interest" description="Disordered" evidence="1">
    <location>
        <begin position="1"/>
        <end position="44"/>
    </location>
</feature>
<protein>
    <recommendedName>
        <fullName evidence="2">DDE-1 domain-containing protein</fullName>
    </recommendedName>
</protein>
<sequence length="382" mass="42835">MAKAKRKADADTSTLPLNKQQKLEDASNESIQADSSETAKKGYSLPGSNDLVDFVDTSVNSVKNQRLKDAAAGRLPTHEIIAMLNNYEPNDIYGCDEARFDLKIGPNNERKAGPKYGNRIIQESKIAILLCCNATGSDKRKLFVLSKHIPKGVTEETLRNIEVNTNEDDMQEQGRKIALIFTNLLKYIPLEQEGLSNIAVIRLPNPETFKAHPMCVGVAKAFRVLYAQQMLEAMHRSGEIPNQSVSSASRVKNRTLWSYLAPTWDNVSLPSIRYCFSRSSVMPKRNKKFLNALETESTRPINDLKTELIKKYGGKNGDPSNPRNPTVDHYFISIDAKISSSIFLSELGDMTAFIEKYFGNVKMRQESDFIDEDEIDSDDGQE</sequence>
<evidence type="ECO:0000256" key="1">
    <source>
        <dbReference type="SAM" id="MobiDB-lite"/>
    </source>
</evidence>
<name>A0A9P6SW43_9FUNG</name>
<evidence type="ECO:0000313" key="3">
    <source>
        <dbReference type="EMBL" id="KAG0007697.1"/>
    </source>
</evidence>
<evidence type="ECO:0000313" key="4">
    <source>
        <dbReference type="Proteomes" id="UP000703661"/>
    </source>
</evidence>
<feature type="domain" description="DDE-1" evidence="2">
    <location>
        <begin position="170"/>
        <end position="276"/>
    </location>
</feature>
<dbReference type="Proteomes" id="UP000703661">
    <property type="component" value="Unassembled WGS sequence"/>
</dbReference>
<dbReference type="AlphaFoldDB" id="A0A9P6SW43"/>
<keyword evidence="4" id="KW-1185">Reference proteome</keyword>
<feature type="compositionally biased region" description="Polar residues" evidence="1">
    <location>
        <begin position="11"/>
        <end position="20"/>
    </location>
</feature>
<accession>A0A9P6SW43</accession>
<proteinExistence type="predicted"/>
<reference evidence="3" key="1">
    <citation type="journal article" date="2020" name="Fungal Divers.">
        <title>Resolving the Mortierellaceae phylogeny through synthesis of multi-gene phylogenetics and phylogenomics.</title>
        <authorList>
            <person name="Vandepol N."/>
            <person name="Liber J."/>
            <person name="Desiro A."/>
            <person name="Na H."/>
            <person name="Kennedy M."/>
            <person name="Barry K."/>
            <person name="Grigoriev I.V."/>
            <person name="Miller A.N."/>
            <person name="O'Donnell K."/>
            <person name="Stajich J.E."/>
            <person name="Bonito G."/>
        </authorList>
    </citation>
    <scope>NUCLEOTIDE SEQUENCE</scope>
    <source>
        <strain evidence="3">NRRL 2769</strain>
    </source>
</reference>
<dbReference type="InterPro" id="IPR004875">
    <property type="entry name" value="DDE_SF_endonuclease_dom"/>
</dbReference>
<evidence type="ECO:0000259" key="2">
    <source>
        <dbReference type="Pfam" id="PF03184"/>
    </source>
</evidence>
<dbReference type="Pfam" id="PF03184">
    <property type="entry name" value="DDE_1"/>
    <property type="match status" value="1"/>
</dbReference>
<dbReference type="EMBL" id="JAAAID010002225">
    <property type="protein sequence ID" value="KAG0007697.1"/>
    <property type="molecule type" value="Genomic_DNA"/>
</dbReference>
<gene>
    <name evidence="3" type="ORF">BGZ80_004347</name>
</gene>